<evidence type="ECO:0000313" key="3">
    <source>
        <dbReference type="Proteomes" id="UP000431092"/>
    </source>
</evidence>
<comment type="caution">
    <text evidence="2">The sequence shown here is derived from an EMBL/GenBank/DDBJ whole genome shotgun (WGS) entry which is preliminary data.</text>
</comment>
<accession>A0A6I3J1M4</accession>
<gene>
    <name evidence="2" type="ORF">GGG17_15430</name>
</gene>
<proteinExistence type="predicted"/>
<reference evidence="2 3" key="1">
    <citation type="submission" date="2019-11" db="EMBL/GenBank/DDBJ databases">
        <title>Whole genome sequencing identifies a novel species of the genus Arsenicicoccus isolated from human blood.</title>
        <authorList>
            <person name="Jeong J.H."/>
            <person name="Kweon O.J."/>
            <person name="Kim H.R."/>
            <person name="Kim T.-H."/>
            <person name="Ha S.-M."/>
            <person name="Lee M.-K."/>
        </authorList>
    </citation>
    <scope>NUCLEOTIDE SEQUENCE [LARGE SCALE GENOMIC DNA]</scope>
    <source>
        <strain evidence="2 3">MKL-02</strain>
    </source>
</reference>
<name>A0A6I3J1M4_9MICO</name>
<dbReference type="RefSeq" id="WP_154594572.1">
    <property type="nucleotide sequence ID" value="NZ_CP171001.1"/>
</dbReference>
<dbReference type="Proteomes" id="UP000431092">
    <property type="component" value="Unassembled WGS sequence"/>
</dbReference>
<sequence>MNHLTDAGLALVARTTATVHVLVARLRDDRDRERGDVPGWVMITLMTAGLVAALALVAKPALTGLFQKAMATIGG</sequence>
<organism evidence="2 3">
    <name type="scientific">Arsenicicoccus cauae</name>
    <dbReference type="NCBI Taxonomy" id="2663847"/>
    <lineage>
        <taxon>Bacteria</taxon>
        <taxon>Bacillati</taxon>
        <taxon>Actinomycetota</taxon>
        <taxon>Actinomycetes</taxon>
        <taxon>Micrococcales</taxon>
        <taxon>Intrasporangiaceae</taxon>
        <taxon>Arsenicicoccus</taxon>
    </lineage>
</organism>
<dbReference type="EMBL" id="WLVL01000056">
    <property type="protein sequence ID" value="MTB73326.1"/>
    <property type="molecule type" value="Genomic_DNA"/>
</dbReference>
<keyword evidence="1" id="KW-1133">Transmembrane helix</keyword>
<evidence type="ECO:0000313" key="2">
    <source>
        <dbReference type="EMBL" id="MTB73326.1"/>
    </source>
</evidence>
<evidence type="ECO:0000256" key="1">
    <source>
        <dbReference type="SAM" id="Phobius"/>
    </source>
</evidence>
<protein>
    <submittedName>
        <fullName evidence="2">Uncharacterized protein</fullName>
    </submittedName>
</protein>
<feature type="transmembrane region" description="Helical" evidence="1">
    <location>
        <begin position="37"/>
        <end position="58"/>
    </location>
</feature>
<keyword evidence="1" id="KW-0812">Transmembrane</keyword>
<dbReference type="AlphaFoldDB" id="A0A6I3J1M4"/>
<keyword evidence="1" id="KW-0472">Membrane</keyword>
<keyword evidence="3" id="KW-1185">Reference proteome</keyword>